<keyword evidence="1" id="KW-0479">Metal-binding</keyword>
<name>A0A850HHN4_9FIRM</name>
<dbReference type="PANTHER" id="PTHR42988:SF2">
    <property type="entry name" value="CYCLIC NUCLEOTIDE PHOSPHODIESTERASE CBUA0032-RELATED"/>
    <property type="match status" value="1"/>
</dbReference>
<keyword evidence="10" id="KW-1185">Reference proteome</keyword>
<evidence type="ECO:0000256" key="1">
    <source>
        <dbReference type="ARBA" id="ARBA00022723"/>
    </source>
</evidence>
<evidence type="ECO:0000256" key="3">
    <source>
        <dbReference type="ARBA" id="ARBA00022801"/>
    </source>
</evidence>
<dbReference type="SUPFAM" id="SSF56300">
    <property type="entry name" value="Metallo-dependent phosphatases"/>
    <property type="match status" value="2"/>
</dbReference>
<dbReference type="PANTHER" id="PTHR42988">
    <property type="entry name" value="PHOSPHOHYDROLASE"/>
    <property type="match status" value="1"/>
</dbReference>
<dbReference type="InterPro" id="IPR015914">
    <property type="entry name" value="PAPs_N"/>
</dbReference>
<dbReference type="Pfam" id="PF00149">
    <property type="entry name" value="Metallophos"/>
    <property type="match status" value="2"/>
</dbReference>
<evidence type="ECO:0000313" key="9">
    <source>
        <dbReference type="EMBL" id="NVH58668.1"/>
    </source>
</evidence>
<feature type="domain" description="BIG2" evidence="7">
    <location>
        <begin position="1559"/>
        <end position="1638"/>
    </location>
</feature>
<keyword evidence="3" id="KW-0378">Hydrolase</keyword>
<dbReference type="EMBL" id="JAAIUO010000005">
    <property type="protein sequence ID" value="NSK14894.1"/>
    <property type="molecule type" value="Genomic_DNA"/>
</dbReference>
<dbReference type="SUPFAM" id="SSF49363">
    <property type="entry name" value="Purple acid phosphatase, N-terminal domain"/>
    <property type="match status" value="1"/>
</dbReference>
<dbReference type="GO" id="GO:0046872">
    <property type="term" value="F:metal ion binding"/>
    <property type="evidence" value="ECO:0007669"/>
    <property type="project" value="UniProtKB-KW"/>
</dbReference>
<dbReference type="Gene3D" id="2.60.40.380">
    <property type="entry name" value="Purple acid phosphatase-like, N-terminal"/>
    <property type="match status" value="1"/>
</dbReference>
<dbReference type="InterPro" id="IPR008963">
    <property type="entry name" value="Purple_acid_Pase-like_N"/>
</dbReference>
<feature type="domain" description="BIG2" evidence="7">
    <location>
        <begin position="1643"/>
        <end position="1722"/>
    </location>
</feature>
<comment type="caution">
    <text evidence="9">The sequence shown here is derived from an EMBL/GenBank/DDBJ whole genome shotgun (WGS) entry which is preliminary data.</text>
</comment>
<gene>
    <name evidence="9" type="ORF">G5A66_08420</name>
    <name evidence="8" type="ORF">G5A75_08440</name>
</gene>
<evidence type="ECO:0000256" key="5">
    <source>
        <dbReference type="ARBA" id="ARBA00025742"/>
    </source>
</evidence>
<evidence type="ECO:0000256" key="2">
    <source>
        <dbReference type="ARBA" id="ARBA00022729"/>
    </source>
</evidence>
<reference evidence="10 11" key="1">
    <citation type="journal article" date="2020" name="Cell Host Microbe">
        <title>Functional and Genomic Variation between Human-Derived Isolates of Lachnospiraceae Reveals Inter- and Intra-Species Diversity.</title>
        <authorList>
            <person name="Sorbara M.T."/>
            <person name="Littmann E.R."/>
            <person name="Fontana E."/>
            <person name="Moody T.U."/>
            <person name="Kohout C.E."/>
            <person name="Gjonbalaj M."/>
            <person name="Eaton V."/>
            <person name="Seok R."/>
            <person name="Leiner I.M."/>
            <person name="Pamer E.G."/>
        </authorList>
    </citation>
    <scope>NUCLEOTIDE SEQUENCE [LARGE SCALE GENOMIC DNA]</scope>
    <source>
        <strain evidence="9 10">MSK.17.11</strain>
        <strain evidence="8 11">MSK.17.38</strain>
    </source>
</reference>
<dbReference type="SUPFAM" id="SSF49373">
    <property type="entry name" value="Invasin/intimin cell-adhesion fragments"/>
    <property type="match status" value="1"/>
</dbReference>
<proteinExistence type="inferred from homology"/>
<keyword evidence="2 6" id="KW-0732">Signal</keyword>
<accession>A0A850HHN4</accession>
<dbReference type="EMBL" id="JAAITX010000005">
    <property type="protein sequence ID" value="NVH58668.1"/>
    <property type="molecule type" value="Genomic_DNA"/>
</dbReference>
<evidence type="ECO:0000313" key="8">
    <source>
        <dbReference type="EMBL" id="NSK14894.1"/>
    </source>
</evidence>
<dbReference type="RefSeq" id="WP_173814805.1">
    <property type="nucleotide sequence ID" value="NZ_JAAITX010000005.1"/>
</dbReference>
<dbReference type="InterPro" id="IPR050884">
    <property type="entry name" value="CNP_phosphodiesterase-III"/>
</dbReference>
<dbReference type="GO" id="GO:0003993">
    <property type="term" value="F:acid phosphatase activity"/>
    <property type="evidence" value="ECO:0007669"/>
    <property type="project" value="InterPro"/>
</dbReference>
<dbReference type="Proteomes" id="UP000528555">
    <property type="component" value="Unassembled WGS sequence"/>
</dbReference>
<keyword evidence="4" id="KW-0408">Iron</keyword>
<dbReference type="InterPro" id="IPR003343">
    <property type="entry name" value="Big_2"/>
</dbReference>
<dbReference type="InterPro" id="IPR008964">
    <property type="entry name" value="Invasin/intimin_cell_adhesion"/>
</dbReference>
<evidence type="ECO:0000259" key="7">
    <source>
        <dbReference type="SMART" id="SM00635"/>
    </source>
</evidence>
<dbReference type="Gene3D" id="2.60.40.1080">
    <property type="match status" value="1"/>
</dbReference>
<evidence type="ECO:0000256" key="6">
    <source>
        <dbReference type="SAM" id="SignalP"/>
    </source>
</evidence>
<organism evidence="9 10">
    <name type="scientific">Dorea phocaeensis</name>
    <dbReference type="NCBI Taxonomy" id="2040291"/>
    <lineage>
        <taxon>Bacteria</taxon>
        <taxon>Bacillati</taxon>
        <taxon>Bacillota</taxon>
        <taxon>Clostridia</taxon>
        <taxon>Lachnospirales</taxon>
        <taxon>Lachnospiraceae</taxon>
        <taxon>Dorea</taxon>
    </lineage>
</organism>
<evidence type="ECO:0000256" key="4">
    <source>
        <dbReference type="ARBA" id="ARBA00023004"/>
    </source>
</evidence>
<dbReference type="Pfam" id="PF16656">
    <property type="entry name" value="Pur_ac_phosph_N"/>
    <property type="match status" value="1"/>
</dbReference>
<evidence type="ECO:0000313" key="10">
    <source>
        <dbReference type="Proteomes" id="UP000528555"/>
    </source>
</evidence>
<dbReference type="Gene3D" id="3.60.21.10">
    <property type="match status" value="2"/>
</dbReference>
<protein>
    <recommendedName>
        <fullName evidence="7">BIG2 domain-containing protein</fullName>
    </recommendedName>
</protein>
<dbReference type="SMART" id="SM00635">
    <property type="entry name" value="BID_2"/>
    <property type="match status" value="2"/>
</dbReference>
<reference evidence="9" key="2">
    <citation type="submission" date="2020-02" db="EMBL/GenBank/DDBJ databases">
        <authorList>
            <person name="Littmann E."/>
            <person name="Sorbara M."/>
        </authorList>
    </citation>
    <scope>NUCLEOTIDE SEQUENCE</scope>
    <source>
        <strain evidence="9">MSK.17.11</strain>
        <strain evidence="8">MSK.17.38</strain>
    </source>
</reference>
<dbReference type="InterPro" id="IPR029052">
    <property type="entry name" value="Metallo-depent_PP-like"/>
</dbReference>
<feature type="chain" id="PRO_5038800439" description="BIG2 domain-containing protein" evidence="6">
    <location>
        <begin position="18"/>
        <end position="1854"/>
    </location>
</feature>
<sequence length="1854" mass="202678">MRKQFKLWKRICAGAMAVVIVGATLMPGVETHATSATHLEAEQEPLEAESKKICVISDTHYYPLNYVTDCEDYKTYVGGDPKMLAESGSIIDSALNMIKKDKPDLVLISGDLTKDGEKLGHQNMAEKLQTIEDETDAEVFVINGNHDIYNYQDSCTFENGKKEKAETTTPAEFKEIYSQFGYNGEYDAQYYTPPVGKEAGGLSYSVTFGDYVIIGIDSGRYSPDADTGMDTNEHITAGRIDASLLPWVEKQVKDAKEKGKTAIGLMHHGLLPHFSKEAELLSEYVVDDWQEMATTLADAGMRYIFTGHMHANDIAEYTTVSGNKIYDLETGSLAAYGSPVRTVTIQRDQMMTDRSTLQLDETFHVKSESVKSIQYNGETIADLQDYTMKKLYPETLFNNMAGGMLKPMIQDVANVGIRKYLAENLPEVDIDSIVLDTVREALAGGMTLELGSGIGRVMISYRNGGIELKPTGTAGLIGTTTISDAQLIRVVDDLLAKVENQYLKDPKYLLGKVDEIVTKVSKFGVGSLEGQEKTLYDFIVLLLTSHYAGGENPPEWVVEQVLPYLRKGEVIKDLIEMLVGDVVVIINDLASNLNINTGIVFSGLWKTAVDSQTNNGNLATILGLFNLDLKEVINGLISEYMSDSFLTGMGGLLDEYAASFLYDTDSQDDILNDENGRTITYSTSTPVEPQKPSVANGLAPTQITMTQGEEPDSRYLRWYTGAGVSGTAVAQIAESEDFANASTFTASVEKVVKPKTLLNLGLMATYTTQKAQKYTAKLTGLETGKTYYYRVGISETENYSTPVAFTVKNEETSGFTFINVNDSQGMIASDYETYLNTLAEAKRQFDGAAFTLHSGDFVDDGSNEDYWTWALDGVSESVSYMPAAGNHEAKSSVEGITDPNAITSHFEIQNQDIPEQDRSTGIYYSYEYQNATFIVLNTNDVTKEGYLSDAQYQWAYEKVENAKTDWKIILMHKSPYSNGPHAEDKDVIAIRKQLNNLAADCDVDLVLSGHDHVYNRTPYLSQGKTQQVKTRETAYQGHNYTAAVNPSGTVFVIAGTAGVKNYVQTPVSTVPSEKTFQQTCPVYAGVTIDGGKLYYRAYQVKDGVSELVDSFAIDKSKETEIPEWEKVKDMITALPDMPTLKDASDIESARAAYDALGEEEKAQVPNVNRLLQAEKILHALQNINGKQTMSVNNKSDFVNALNNPNVGTIITGGAEIEFEVIKWFQAKENKYDITRDLRIMGSSKLTFVSFLVKNGATLILDGDVAIDDTRAQGSVYESLNPVEVYGNSTLITSGHVAMRTEYGTGGGESGICVKLTEEGSKAILGSDGSYWAAESAVYSSIGNTEVIINDGTYERKNENHRAVDSQGRIEVNGGTVRNLWCKGNLYINGGTFDNGSVLNPQIPVDIEGNAYMTGGTIIPHDGNGVKLRSSGKLHILTGTVGNVEIGNAQPHVGVVTTSNYKDIEVRYHNINGSGDMDGIYETAAAASTVESLANAGGTKLEGSSAKDGLMTGVLGEGNHHVYGKYYLAGGGKTPATGFSVDDGGEAIVYGHTRFIENHPVTGAVIEGEDTRLVQYREGAEIRLNGYTLPANAFDNAVKWTSDPEEVASVDRGKVTLKKTGTANITMTSQSNPSYFDTVKILAVDPKIQGDDVLEGDDSPKTYTLDLKAEGIGEEDRKRISYKWSVDDLSIATIDPDTGVLTKVGQGVVRVTAQLLLDGVATDVKVSKEVLVRDIVSVEITWGDMEYTYHEGNWNKDTHQYDGQGWTADVSNGDQIHIRNTGKAAIKAGFGYEAGEGFQSINGEFLKDKSPITEATLQPEEETNVQLLLKNKPDRHLTKEAVGRVTLTINQENRR</sequence>
<dbReference type="Proteomes" id="UP000701680">
    <property type="component" value="Unassembled WGS sequence"/>
</dbReference>
<feature type="signal peptide" evidence="6">
    <location>
        <begin position="1"/>
        <end position="17"/>
    </location>
</feature>
<comment type="similarity">
    <text evidence="5">Belongs to the cyclic nucleotide phosphodiesterase class-III family.</text>
</comment>
<dbReference type="InterPro" id="IPR004843">
    <property type="entry name" value="Calcineurin-like_PHP"/>
</dbReference>
<evidence type="ECO:0000313" key="11">
    <source>
        <dbReference type="Proteomes" id="UP000701680"/>
    </source>
</evidence>
<dbReference type="Pfam" id="PF02368">
    <property type="entry name" value="Big_2"/>
    <property type="match status" value="1"/>
</dbReference>